<protein>
    <recommendedName>
        <fullName evidence="4">PAS domain-containing protein</fullName>
    </recommendedName>
</protein>
<organism evidence="2 3">
    <name type="scientific">Qipengyuania qiaonensis</name>
    <dbReference type="NCBI Taxonomy" id="2867240"/>
    <lineage>
        <taxon>Bacteria</taxon>
        <taxon>Pseudomonadati</taxon>
        <taxon>Pseudomonadota</taxon>
        <taxon>Alphaproteobacteria</taxon>
        <taxon>Sphingomonadales</taxon>
        <taxon>Erythrobacteraceae</taxon>
        <taxon>Qipengyuania</taxon>
    </lineage>
</organism>
<evidence type="ECO:0008006" key="4">
    <source>
        <dbReference type="Google" id="ProtNLM"/>
    </source>
</evidence>
<name>A0ABS7J4A8_9SPHN</name>
<feature type="region of interest" description="Disordered" evidence="1">
    <location>
        <begin position="1"/>
        <end position="40"/>
    </location>
</feature>
<comment type="caution">
    <text evidence="2">The sequence shown here is derived from an EMBL/GenBank/DDBJ whole genome shotgun (WGS) entry which is preliminary data.</text>
</comment>
<reference evidence="2 3" key="1">
    <citation type="submission" date="2021-08" db="EMBL/GenBank/DDBJ databases">
        <title>Comparative Genomics Analysis of the Genus Qipengyuania Reveals Extensive Genetic Diversity and Metabolic Versatility, Including the Description of Fifteen Novel Species.</title>
        <authorList>
            <person name="Liu Y."/>
        </authorList>
    </citation>
    <scope>NUCLEOTIDE SEQUENCE [LARGE SCALE GENOMIC DNA]</scope>
    <source>
        <strain evidence="2 3">6D47A</strain>
    </source>
</reference>
<gene>
    <name evidence="2" type="ORF">K3174_06465</name>
</gene>
<evidence type="ECO:0000313" key="3">
    <source>
        <dbReference type="Proteomes" id="UP000755104"/>
    </source>
</evidence>
<evidence type="ECO:0000313" key="2">
    <source>
        <dbReference type="EMBL" id="MBX7482167.1"/>
    </source>
</evidence>
<dbReference type="EMBL" id="JAIGNO010000003">
    <property type="protein sequence ID" value="MBX7482167.1"/>
    <property type="molecule type" value="Genomic_DNA"/>
</dbReference>
<feature type="compositionally biased region" description="Basic and acidic residues" evidence="1">
    <location>
        <begin position="414"/>
        <end position="428"/>
    </location>
</feature>
<feature type="region of interest" description="Disordered" evidence="1">
    <location>
        <begin position="349"/>
        <end position="445"/>
    </location>
</feature>
<proteinExistence type="predicted"/>
<keyword evidence="3" id="KW-1185">Reference proteome</keyword>
<accession>A0ABS7J4A8</accession>
<sequence length="643" mass="70057">MMDRLGGFFGSRDQEEDFDDDFVDEADADLDPPPSPVGQDERRMQVRAYNHWASLLGDLSFPHVSDLEPEKLDDFGPYSVLLDLSDDIEDPQVAFVGAELAEECGYDSMLGRLSEVPSRSVLSRITDHYMQILANQAPIGFEAEFINERGATMLYRGILLPYSSDNETIDFIYGVINWKEMADRQTADELLLAIDQALGTADDNENDFEDTVETAETLTFGAGLEHDQDVLDLGDETMMDNHSNGSLPKPSFGAVADDEDAAIEAVETAHPGHRVDALGNPVGGHGASEQVGMDDEGEDDFDSTIKTAADYGLPNWDDEEEYDDDVEGVVDPLADEDTASSLISLVSRGGRTKKSVDLSNSEPAPAIPQAFDDEGFSLPPRMPQAYEAPAEDPATAFGETDDEPEGHFGLSIGYEKREDDDPADKDAVDSVAGDEPIDDDGSPAGLHDCLAAAREMAQAAQNTEDRSRKALYSAVGRAYDFSLEAQKAPDDFDELLVDNGLTFQDRAPMTPIVKLVFGADYDKTRLTEYAAVLMHAHRVGVERGKLATFLREAEGGLKGVVNAERNARKEEQGKPVGDKKAVRATLARKLRALEPLSLADLDEDGAEFALVMVRRTPEGKLEVIGEVPEDVPLVERAARKLLG</sequence>
<dbReference type="Proteomes" id="UP000755104">
    <property type="component" value="Unassembled WGS sequence"/>
</dbReference>
<feature type="compositionally biased region" description="Acidic residues" evidence="1">
    <location>
        <begin position="14"/>
        <end position="30"/>
    </location>
</feature>
<evidence type="ECO:0000256" key="1">
    <source>
        <dbReference type="SAM" id="MobiDB-lite"/>
    </source>
</evidence>